<dbReference type="InterPro" id="IPR012338">
    <property type="entry name" value="Beta-lactam/transpept-like"/>
</dbReference>
<dbReference type="InterPro" id="IPR050491">
    <property type="entry name" value="AmpC-like"/>
</dbReference>
<gene>
    <name evidence="2" type="ORF">SPHA_7718</name>
</gene>
<dbReference type="PANTHER" id="PTHR46825:SF9">
    <property type="entry name" value="BETA-LACTAMASE-RELATED DOMAIN-CONTAINING PROTEIN"/>
    <property type="match status" value="1"/>
</dbReference>
<feature type="domain" description="Beta-lactamase-related" evidence="1">
    <location>
        <begin position="40"/>
        <end position="172"/>
    </location>
</feature>
<comment type="caution">
    <text evidence="2">The sequence shown here is derived from an EMBL/GenBank/DDBJ whole genome shotgun (WGS) entry which is preliminary data.</text>
</comment>
<dbReference type="AlphaFoldDB" id="A0A812AY86"/>
<dbReference type="SUPFAM" id="SSF56601">
    <property type="entry name" value="beta-lactamase/transpeptidase-like"/>
    <property type="match status" value="1"/>
</dbReference>
<evidence type="ECO:0000313" key="2">
    <source>
        <dbReference type="EMBL" id="CAE1163549.1"/>
    </source>
</evidence>
<keyword evidence="3" id="KW-1185">Reference proteome</keyword>
<reference evidence="2" key="1">
    <citation type="submission" date="2021-01" db="EMBL/GenBank/DDBJ databases">
        <authorList>
            <person name="Li R."/>
            <person name="Bekaert M."/>
        </authorList>
    </citation>
    <scope>NUCLEOTIDE SEQUENCE</scope>
    <source>
        <strain evidence="2">Farmed</strain>
    </source>
</reference>
<accession>A0A812AY86</accession>
<dbReference type="OrthoDB" id="5946976at2759"/>
<dbReference type="EMBL" id="CAHIKZ030000248">
    <property type="protein sequence ID" value="CAE1163549.1"/>
    <property type="molecule type" value="Genomic_DNA"/>
</dbReference>
<dbReference type="Proteomes" id="UP000597762">
    <property type="component" value="Unassembled WGS sequence"/>
</dbReference>
<sequence>MKEQQIPGCAFALSYKGQLIYKQGILSNFKRTSKGDRRLHQITIHHLLQHSAGWDRDRVGDAVFWDLDKVVKKKEATAQDTTLRYMMSKKLQFAPGKRHSYSNLGYLVLGKVIEKIAVCSYENFMKDLLSQLGIQNMVVGSNSVSYYTQDEVEYYNNPSPNSDPSGFAKKAWMPTNSKSVVMDGTAAYGGWIFQCNMRAESIDWTTLWN</sequence>
<organism evidence="2 3">
    <name type="scientific">Acanthosepion pharaonis</name>
    <name type="common">Pharaoh cuttlefish</name>
    <name type="synonym">Sepia pharaonis</name>
    <dbReference type="NCBI Taxonomy" id="158019"/>
    <lineage>
        <taxon>Eukaryota</taxon>
        <taxon>Metazoa</taxon>
        <taxon>Spiralia</taxon>
        <taxon>Lophotrochozoa</taxon>
        <taxon>Mollusca</taxon>
        <taxon>Cephalopoda</taxon>
        <taxon>Coleoidea</taxon>
        <taxon>Decapodiformes</taxon>
        <taxon>Sepiida</taxon>
        <taxon>Sepiina</taxon>
        <taxon>Sepiidae</taxon>
        <taxon>Acanthosepion</taxon>
    </lineage>
</organism>
<dbReference type="Pfam" id="PF00144">
    <property type="entry name" value="Beta-lactamase"/>
    <property type="match status" value="1"/>
</dbReference>
<dbReference type="PANTHER" id="PTHR46825">
    <property type="entry name" value="D-ALANYL-D-ALANINE-CARBOXYPEPTIDASE/ENDOPEPTIDASE AMPH"/>
    <property type="match status" value="1"/>
</dbReference>
<proteinExistence type="predicted"/>
<dbReference type="InterPro" id="IPR001466">
    <property type="entry name" value="Beta-lactam-related"/>
</dbReference>
<evidence type="ECO:0000313" key="3">
    <source>
        <dbReference type="Proteomes" id="UP000597762"/>
    </source>
</evidence>
<name>A0A812AY86_ACAPH</name>
<dbReference type="Gene3D" id="3.40.710.10">
    <property type="entry name" value="DD-peptidase/beta-lactamase superfamily"/>
    <property type="match status" value="1"/>
</dbReference>
<protein>
    <recommendedName>
        <fullName evidence="1">Beta-lactamase-related domain-containing protein</fullName>
    </recommendedName>
</protein>
<evidence type="ECO:0000259" key="1">
    <source>
        <dbReference type="Pfam" id="PF00144"/>
    </source>
</evidence>